<reference evidence="2 3" key="1">
    <citation type="journal article" date="2019" name="Int. J. Syst. Evol. Microbiol.">
        <title>The Global Catalogue of Microorganisms (GCM) 10K type strain sequencing project: providing services to taxonomists for standard genome sequencing and annotation.</title>
        <authorList>
            <consortium name="The Broad Institute Genomics Platform"/>
            <consortium name="The Broad Institute Genome Sequencing Center for Infectious Disease"/>
            <person name="Wu L."/>
            <person name="Ma J."/>
        </authorList>
    </citation>
    <scope>NUCLEOTIDE SEQUENCE [LARGE SCALE GENOMIC DNA]</scope>
    <source>
        <strain evidence="2 3">XZYJT29</strain>
    </source>
</reference>
<keyword evidence="1" id="KW-0472">Membrane</keyword>
<dbReference type="AlphaFoldDB" id="A0ABD5Y379"/>
<name>A0ABD5Y379_9EURY</name>
<dbReference type="RefSeq" id="WP_274322975.1">
    <property type="nucleotide sequence ID" value="NZ_CP118158.1"/>
</dbReference>
<proteinExistence type="predicted"/>
<keyword evidence="1" id="KW-0812">Transmembrane</keyword>
<comment type="caution">
    <text evidence="2">The sequence shown here is derived from an EMBL/GenBank/DDBJ whole genome shotgun (WGS) entry which is preliminary data.</text>
</comment>
<dbReference type="GeneID" id="78822225"/>
<protein>
    <submittedName>
        <fullName evidence="2">Uncharacterized protein</fullName>
    </submittedName>
</protein>
<evidence type="ECO:0000313" key="2">
    <source>
        <dbReference type="EMBL" id="MFC7141897.1"/>
    </source>
</evidence>
<keyword evidence="3" id="KW-1185">Reference proteome</keyword>
<dbReference type="EMBL" id="JBHTAS010000001">
    <property type="protein sequence ID" value="MFC7141897.1"/>
    <property type="molecule type" value="Genomic_DNA"/>
</dbReference>
<accession>A0ABD5Y379</accession>
<keyword evidence="1" id="KW-1133">Transmembrane helix</keyword>
<dbReference type="Proteomes" id="UP001596432">
    <property type="component" value="Unassembled WGS sequence"/>
</dbReference>
<feature type="transmembrane region" description="Helical" evidence="1">
    <location>
        <begin position="7"/>
        <end position="29"/>
    </location>
</feature>
<sequence length="64" mass="6893">MGLLKSAAKVILGVDILFLLLLAFCFSVLEPGTAPYVVAQLTLVPTVLSFIASAVVIRTEWEPF</sequence>
<evidence type="ECO:0000313" key="3">
    <source>
        <dbReference type="Proteomes" id="UP001596432"/>
    </source>
</evidence>
<organism evidence="2 3">
    <name type="scientific">Halosimplex aquaticum</name>
    <dbReference type="NCBI Taxonomy" id="3026162"/>
    <lineage>
        <taxon>Archaea</taxon>
        <taxon>Methanobacteriati</taxon>
        <taxon>Methanobacteriota</taxon>
        <taxon>Stenosarchaea group</taxon>
        <taxon>Halobacteria</taxon>
        <taxon>Halobacteriales</taxon>
        <taxon>Haloarculaceae</taxon>
        <taxon>Halosimplex</taxon>
    </lineage>
</organism>
<evidence type="ECO:0000256" key="1">
    <source>
        <dbReference type="SAM" id="Phobius"/>
    </source>
</evidence>
<feature type="transmembrane region" description="Helical" evidence="1">
    <location>
        <begin position="35"/>
        <end position="57"/>
    </location>
</feature>
<gene>
    <name evidence="2" type="ORF">ACFQMA_18930</name>
</gene>